<sequence length="61" mass="6925">MKYYRKHQKGNISQAIESVEKRGPSLQKLHSLTMLPAEHSFVSSPRDAAPKSVLHEILQLL</sequence>
<keyword evidence="2" id="KW-1185">Reference proteome</keyword>
<evidence type="ECO:0000313" key="1">
    <source>
        <dbReference type="EMBL" id="KAF5175450.1"/>
    </source>
</evidence>
<accession>A0A7J6UT65</accession>
<protein>
    <submittedName>
        <fullName evidence="1">Uncharacterized protein</fullName>
    </submittedName>
</protein>
<comment type="caution">
    <text evidence="1">The sequence shown here is derived from an EMBL/GenBank/DDBJ whole genome shotgun (WGS) entry which is preliminary data.</text>
</comment>
<organism evidence="1 2">
    <name type="scientific">Thalictrum thalictroides</name>
    <name type="common">Rue-anemone</name>
    <name type="synonym">Anemone thalictroides</name>
    <dbReference type="NCBI Taxonomy" id="46969"/>
    <lineage>
        <taxon>Eukaryota</taxon>
        <taxon>Viridiplantae</taxon>
        <taxon>Streptophyta</taxon>
        <taxon>Embryophyta</taxon>
        <taxon>Tracheophyta</taxon>
        <taxon>Spermatophyta</taxon>
        <taxon>Magnoliopsida</taxon>
        <taxon>Ranunculales</taxon>
        <taxon>Ranunculaceae</taxon>
        <taxon>Thalictroideae</taxon>
        <taxon>Thalictrum</taxon>
    </lineage>
</organism>
<dbReference type="Proteomes" id="UP000554482">
    <property type="component" value="Unassembled WGS sequence"/>
</dbReference>
<dbReference type="AlphaFoldDB" id="A0A7J6UT65"/>
<gene>
    <name evidence="1" type="ORF">FRX31_034975</name>
</gene>
<name>A0A7J6UT65_THATH</name>
<evidence type="ECO:0000313" key="2">
    <source>
        <dbReference type="Proteomes" id="UP000554482"/>
    </source>
</evidence>
<dbReference type="EMBL" id="JABWDY010044031">
    <property type="protein sequence ID" value="KAF5175450.1"/>
    <property type="molecule type" value="Genomic_DNA"/>
</dbReference>
<reference evidence="1 2" key="1">
    <citation type="submission" date="2020-06" db="EMBL/GenBank/DDBJ databases">
        <title>Transcriptomic and genomic resources for Thalictrum thalictroides and T. hernandezii: Facilitating candidate gene discovery in an emerging model plant lineage.</title>
        <authorList>
            <person name="Arias T."/>
            <person name="Riano-Pachon D.M."/>
            <person name="Di Stilio V.S."/>
        </authorList>
    </citation>
    <scope>NUCLEOTIDE SEQUENCE [LARGE SCALE GENOMIC DNA]</scope>
    <source>
        <strain evidence="2">cv. WT478/WT964</strain>
        <tissue evidence="1">Leaves</tissue>
    </source>
</reference>
<proteinExistence type="predicted"/>